<dbReference type="Proteomes" id="UP001396334">
    <property type="component" value="Unassembled WGS sequence"/>
</dbReference>
<sequence>MALLAWNVRGLGNKDTVRALKNICFKHKNDIVFLSETKQKRRYLEKIRTRMKMDNAFYVDPVGIAGGLALWWTNDVKLSVLHHDKNLIDTVISINGEDEWFGTFIYAPPYEEEKQEFWERLGTLRDDVNAKWCIMGDTNIVASPNEKYGGTPFDHNNAKWFYEFLERSFLMEIQSKGGAYTWSNQRCEENEICEKLDRVLSSLEWSFLFPKAIAIIEVPVASDHAPIVLLTNGLKKKARTEFNFESRWTLEEECSNIVQEEWTPTEQRNHRGTFRVKLRRTKVKLWNWNREKFGKNKTSANDIANKIKALHSVMEKTVKWHESNSKVEVNHTTRSAASVVVILTTNPNPGGSNEDLGTKYNMENEGIFRRRMSQTEPFDQNFRDVLNEWHKTIVDSNAGFRQAYEVGLSLSLWCVPPPPASPSRCPCCLEPSPPWGSVNLSEQGMRPLC</sequence>
<dbReference type="SUPFAM" id="SSF56219">
    <property type="entry name" value="DNase I-like"/>
    <property type="match status" value="1"/>
</dbReference>
<protein>
    <recommendedName>
        <fullName evidence="1">Endonuclease/exonuclease/phosphatase domain-containing protein</fullName>
    </recommendedName>
</protein>
<dbReference type="PANTHER" id="PTHR35218">
    <property type="entry name" value="RNASE H DOMAIN-CONTAINING PROTEIN"/>
    <property type="match status" value="1"/>
</dbReference>
<dbReference type="Pfam" id="PF03372">
    <property type="entry name" value="Exo_endo_phos"/>
    <property type="match status" value="1"/>
</dbReference>
<accession>A0ABR2THP6</accession>
<feature type="domain" description="Endonuclease/exonuclease/phosphatase" evidence="1">
    <location>
        <begin position="5"/>
        <end position="224"/>
    </location>
</feature>
<dbReference type="PANTHER" id="PTHR35218:SF9">
    <property type="entry name" value="ENDONUCLEASE_EXONUCLEASE_PHOSPHATASE DOMAIN-CONTAINING PROTEIN"/>
    <property type="match status" value="1"/>
</dbReference>
<proteinExistence type="predicted"/>
<comment type="caution">
    <text evidence="2">The sequence shown here is derived from an EMBL/GenBank/DDBJ whole genome shotgun (WGS) entry which is preliminary data.</text>
</comment>
<evidence type="ECO:0000313" key="2">
    <source>
        <dbReference type="EMBL" id="KAK9036914.1"/>
    </source>
</evidence>
<dbReference type="Gene3D" id="3.60.10.10">
    <property type="entry name" value="Endonuclease/exonuclease/phosphatase"/>
    <property type="match status" value="1"/>
</dbReference>
<name>A0ABR2THP6_9ROSI</name>
<keyword evidence="3" id="KW-1185">Reference proteome</keyword>
<evidence type="ECO:0000259" key="1">
    <source>
        <dbReference type="Pfam" id="PF03372"/>
    </source>
</evidence>
<gene>
    <name evidence="2" type="ORF">V6N11_021837</name>
</gene>
<dbReference type="InterPro" id="IPR036691">
    <property type="entry name" value="Endo/exonu/phosph_ase_sf"/>
</dbReference>
<dbReference type="InterPro" id="IPR005135">
    <property type="entry name" value="Endo/exonuclease/phosphatase"/>
</dbReference>
<dbReference type="EMBL" id="JBBPBN010000005">
    <property type="protein sequence ID" value="KAK9036914.1"/>
    <property type="molecule type" value="Genomic_DNA"/>
</dbReference>
<evidence type="ECO:0000313" key="3">
    <source>
        <dbReference type="Proteomes" id="UP001396334"/>
    </source>
</evidence>
<reference evidence="2 3" key="1">
    <citation type="journal article" date="2024" name="G3 (Bethesda)">
        <title>Genome assembly of Hibiscus sabdariffa L. provides insights into metabolisms of medicinal natural products.</title>
        <authorList>
            <person name="Kim T."/>
        </authorList>
    </citation>
    <scope>NUCLEOTIDE SEQUENCE [LARGE SCALE GENOMIC DNA]</scope>
    <source>
        <strain evidence="2">TK-2024</strain>
        <tissue evidence="2">Old leaves</tissue>
    </source>
</reference>
<organism evidence="2 3">
    <name type="scientific">Hibiscus sabdariffa</name>
    <name type="common">roselle</name>
    <dbReference type="NCBI Taxonomy" id="183260"/>
    <lineage>
        <taxon>Eukaryota</taxon>
        <taxon>Viridiplantae</taxon>
        <taxon>Streptophyta</taxon>
        <taxon>Embryophyta</taxon>
        <taxon>Tracheophyta</taxon>
        <taxon>Spermatophyta</taxon>
        <taxon>Magnoliopsida</taxon>
        <taxon>eudicotyledons</taxon>
        <taxon>Gunneridae</taxon>
        <taxon>Pentapetalae</taxon>
        <taxon>rosids</taxon>
        <taxon>malvids</taxon>
        <taxon>Malvales</taxon>
        <taxon>Malvaceae</taxon>
        <taxon>Malvoideae</taxon>
        <taxon>Hibiscus</taxon>
    </lineage>
</organism>